<evidence type="ECO:0000313" key="2">
    <source>
        <dbReference type="EMBL" id="GIX74323.1"/>
    </source>
</evidence>
<keyword evidence="1" id="KW-0472">Membrane</keyword>
<keyword evidence="1" id="KW-0812">Transmembrane</keyword>
<accession>A0AAV4MPM9</accession>
<reference evidence="2 3" key="1">
    <citation type="submission" date="2021-06" db="EMBL/GenBank/DDBJ databases">
        <title>Caerostris extrusa draft genome.</title>
        <authorList>
            <person name="Kono N."/>
            <person name="Arakawa K."/>
        </authorList>
    </citation>
    <scope>NUCLEOTIDE SEQUENCE [LARGE SCALE GENOMIC DNA]</scope>
</reference>
<organism evidence="2 3">
    <name type="scientific">Caerostris extrusa</name>
    <name type="common">Bark spider</name>
    <name type="synonym">Caerostris bankana</name>
    <dbReference type="NCBI Taxonomy" id="172846"/>
    <lineage>
        <taxon>Eukaryota</taxon>
        <taxon>Metazoa</taxon>
        <taxon>Ecdysozoa</taxon>
        <taxon>Arthropoda</taxon>
        <taxon>Chelicerata</taxon>
        <taxon>Arachnida</taxon>
        <taxon>Araneae</taxon>
        <taxon>Araneomorphae</taxon>
        <taxon>Entelegynae</taxon>
        <taxon>Araneoidea</taxon>
        <taxon>Araneidae</taxon>
        <taxon>Caerostris</taxon>
    </lineage>
</organism>
<feature type="transmembrane region" description="Helical" evidence="1">
    <location>
        <begin position="62"/>
        <end position="86"/>
    </location>
</feature>
<proteinExistence type="predicted"/>
<sequence length="87" mass="10263">MNKNFREQKMAKTLNLRENDLGGYRELKIMELLVRFRRKMFQNSLCSRYRPSKEIVYPVLRYMPFSSIFIIDGVASVAAVAMARLLK</sequence>
<name>A0AAV4MPM9_CAEEX</name>
<protein>
    <submittedName>
        <fullName evidence="2">Uncharacterized protein</fullName>
    </submittedName>
</protein>
<dbReference type="AlphaFoldDB" id="A0AAV4MPM9"/>
<evidence type="ECO:0000256" key="1">
    <source>
        <dbReference type="SAM" id="Phobius"/>
    </source>
</evidence>
<evidence type="ECO:0000313" key="3">
    <source>
        <dbReference type="Proteomes" id="UP001054945"/>
    </source>
</evidence>
<keyword evidence="1" id="KW-1133">Transmembrane helix</keyword>
<gene>
    <name evidence="2" type="ORF">CEXT_329821</name>
</gene>
<dbReference type="EMBL" id="BPLR01020055">
    <property type="protein sequence ID" value="GIX74323.1"/>
    <property type="molecule type" value="Genomic_DNA"/>
</dbReference>
<comment type="caution">
    <text evidence="2">The sequence shown here is derived from an EMBL/GenBank/DDBJ whole genome shotgun (WGS) entry which is preliminary data.</text>
</comment>
<dbReference type="Proteomes" id="UP001054945">
    <property type="component" value="Unassembled WGS sequence"/>
</dbReference>
<keyword evidence="3" id="KW-1185">Reference proteome</keyword>